<feature type="compositionally biased region" description="Basic and acidic residues" evidence="11">
    <location>
        <begin position="1199"/>
        <end position="1213"/>
    </location>
</feature>
<dbReference type="InterPro" id="IPR003616">
    <property type="entry name" value="Post-SET_dom"/>
</dbReference>
<evidence type="ECO:0000256" key="8">
    <source>
        <dbReference type="ARBA" id="ARBA00022771"/>
    </source>
</evidence>
<keyword evidence="3" id="KW-0158">Chromosome</keyword>
<dbReference type="Pfam" id="PF17907">
    <property type="entry name" value="AWS"/>
    <property type="match status" value="1"/>
</dbReference>
<dbReference type="Gene3D" id="2.170.270.10">
    <property type="entry name" value="SET domain"/>
    <property type="match status" value="2"/>
</dbReference>
<dbReference type="InterPro" id="IPR001214">
    <property type="entry name" value="SET_dom"/>
</dbReference>
<accession>A0ABQ8HUG1</accession>
<keyword evidence="10" id="KW-0539">Nucleus</keyword>
<feature type="domain" description="AWS" evidence="15">
    <location>
        <begin position="1418"/>
        <end position="1468"/>
    </location>
</feature>
<dbReference type="PROSITE" id="PS51215">
    <property type="entry name" value="AWS"/>
    <property type="match status" value="1"/>
</dbReference>
<dbReference type="SMART" id="SM00570">
    <property type="entry name" value="AWS"/>
    <property type="match status" value="1"/>
</dbReference>
<feature type="region of interest" description="Disordered" evidence="11">
    <location>
        <begin position="879"/>
        <end position="912"/>
    </location>
</feature>
<dbReference type="SMART" id="SM00317">
    <property type="entry name" value="SET"/>
    <property type="match status" value="1"/>
</dbReference>
<feature type="region of interest" description="Disordered" evidence="11">
    <location>
        <begin position="2132"/>
        <end position="2175"/>
    </location>
</feature>
<keyword evidence="4" id="KW-0489">Methyltransferase</keyword>
<evidence type="ECO:0008006" key="18">
    <source>
        <dbReference type="Google" id="ProtNLM"/>
    </source>
</evidence>
<feature type="compositionally biased region" description="Low complexity" evidence="11">
    <location>
        <begin position="425"/>
        <end position="435"/>
    </location>
</feature>
<keyword evidence="5" id="KW-0808">Transferase</keyword>
<keyword evidence="6" id="KW-0949">S-adenosyl-L-methionine</keyword>
<feature type="compositionally biased region" description="Polar residues" evidence="11">
    <location>
        <begin position="2163"/>
        <end position="2175"/>
    </location>
</feature>
<dbReference type="Pfam" id="PF00856">
    <property type="entry name" value="SET"/>
    <property type="match status" value="1"/>
</dbReference>
<organism evidence="16 17">
    <name type="scientific">Xanthoceras sorbifolium</name>
    <dbReference type="NCBI Taxonomy" id="99658"/>
    <lineage>
        <taxon>Eukaryota</taxon>
        <taxon>Viridiplantae</taxon>
        <taxon>Streptophyta</taxon>
        <taxon>Embryophyta</taxon>
        <taxon>Tracheophyta</taxon>
        <taxon>Spermatophyta</taxon>
        <taxon>Magnoliopsida</taxon>
        <taxon>eudicotyledons</taxon>
        <taxon>Gunneridae</taxon>
        <taxon>Pentapetalae</taxon>
        <taxon>rosids</taxon>
        <taxon>malvids</taxon>
        <taxon>Sapindales</taxon>
        <taxon>Sapindaceae</taxon>
        <taxon>Xanthoceroideae</taxon>
        <taxon>Xanthoceras</taxon>
    </lineage>
</organism>
<dbReference type="Pfam" id="PF07496">
    <property type="entry name" value="zf-CW"/>
    <property type="match status" value="1"/>
</dbReference>
<dbReference type="PANTHER" id="PTHR22884">
    <property type="entry name" value="SET DOMAIN PROTEINS"/>
    <property type="match status" value="1"/>
</dbReference>
<dbReference type="PROSITE" id="PS51050">
    <property type="entry name" value="ZF_CW"/>
    <property type="match status" value="1"/>
</dbReference>
<feature type="compositionally biased region" description="Low complexity" evidence="11">
    <location>
        <begin position="1743"/>
        <end position="1757"/>
    </location>
</feature>
<reference evidence="16 17" key="1">
    <citation type="submission" date="2021-02" db="EMBL/GenBank/DDBJ databases">
        <title>Plant Genome Project.</title>
        <authorList>
            <person name="Zhang R.-G."/>
        </authorList>
    </citation>
    <scope>NUCLEOTIDE SEQUENCE [LARGE SCALE GENOMIC DNA]</scope>
    <source>
        <tissue evidence="16">Leaves</tissue>
    </source>
</reference>
<feature type="domain" description="Post-SET" evidence="13">
    <location>
        <begin position="1564"/>
        <end position="1580"/>
    </location>
</feature>
<keyword evidence="8" id="KW-0863">Zinc-finger</keyword>
<comment type="subcellular location">
    <subcellularLocation>
        <location evidence="2">Chromosome</location>
    </subcellularLocation>
    <subcellularLocation>
        <location evidence="1">Nucleus</location>
    </subcellularLocation>
</comment>
<dbReference type="Proteomes" id="UP000827721">
    <property type="component" value="Unassembled WGS sequence"/>
</dbReference>
<feature type="domain" description="CW-type" evidence="14">
    <location>
        <begin position="1303"/>
        <end position="1356"/>
    </location>
</feature>
<feature type="region of interest" description="Disordered" evidence="11">
    <location>
        <begin position="1729"/>
        <end position="1765"/>
    </location>
</feature>
<comment type="caution">
    <text evidence="16">The sequence shown here is derived from an EMBL/GenBank/DDBJ whole genome shotgun (WGS) entry which is preliminary data.</text>
</comment>
<feature type="compositionally biased region" description="Low complexity" evidence="11">
    <location>
        <begin position="1156"/>
        <end position="1165"/>
    </location>
</feature>
<feature type="domain" description="SET" evidence="12">
    <location>
        <begin position="1462"/>
        <end position="1556"/>
    </location>
</feature>
<keyword evidence="17" id="KW-1185">Reference proteome</keyword>
<evidence type="ECO:0000313" key="16">
    <source>
        <dbReference type="EMBL" id="KAH7567948.1"/>
    </source>
</evidence>
<dbReference type="InterPro" id="IPR011124">
    <property type="entry name" value="Znf_CW"/>
</dbReference>
<dbReference type="InterPro" id="IPR006560">
    <property type="entry name" value="AWS_dom"/>
</dbReference>
<evidence type="ECO:0000313" key="17">
    <source>
        <dbReference type="Proteomes" id="UP000827721"/>
    </source>
</evidence>
<evidence type="ECO:0000259" key="13">
    <source>
        <dbReference type="PROSITE" id="PS50868"/>
    </source>
</evidence>
<feature type="compositionally biased region" description="Basic and acidic residues" evidence="11">
    <location>
        <begin position="1220"/>
        <end position="1240"/>
    </location>
</feature>
<dbReference type="PROSITE" id="PS50280">
    <property type="entry name" value="SET"/>
    <property type="match status" value="1"/>
</dbReference>
<feature type="region of interest" description="Disordered" evidence="11">
    <location>
        <begin position="424"/>
        <end position="457"/>
    </location>
</feature>
<feature type="compositionally biased region" description="Basic and acidic residues" evidence="11">
    <location>
        <begin position="1173"/>
        <end position="1184"/>
    </location>
</feature>
<gene>
    <name evidence="16" type="ORF">JRO89_XS07G0196300</name>
</gene>
<evidence type="ECO:0000259" key="15">
    <source>
        <dbReference type="PROSITE" id="PS51215"/>
    </source>
</evidence>
<protein>
    <recommendedName>
        <fullName evidence="18">Histone-lysine N-methyltransferase ASHH2</fullName>
    </recommendedName>
</protein>
<evidence type="ECO:0000256" key="5">
    <source>
        <dbReference type="ARBA" id="ARBA00022679"/>
    </source>
</evidence>
<feature type="compositionally biased region" description="Polar residues" evidence="11">
    <location>
        <begin position="900"/>
        <end position="910"/>
    </location>
</feature>
<proteinExistence type="predicted"/>
<feature type="compositionally biased region" description="Polar residues" evidence="11">
    <location>
        <begin position="2079"/>
        <end position="2096"/>
    </location>
</feature>
<evidence type="ECO:0000256" key="1">
    <source>
        <dbReference type="ARBA" id="ARBA00004123"/>
    </source>
</evidence>
<dbReference type="SMART" id="SM00508">
    <property type="entry name" value="PostSET"/>
    <property type="match status" value="1"/>
</dbReference>
<name>A0ABQ8HUG1_9ROSI</name>
<sequence length="2360" mass="259490">MGSCENLTTFDEPLHDSVIEQPSCGEVTEEPASRHCACLLTRSNMINASVNAINSSDGCPCFSNDDKTYCLSSDDARRTSIGNKDGLLGACANADGVGLEKVLDDECGVCRGFLNENQFAIGACNSPDRCLDFCQDMKNVCVSSNDITKFVVGNRDQLVSDCENVVALVTEKLADDECGVCLTESKSEVDVCSVKNDGLCLKVRGFEGEMGSVKSLDGCEMLLGEMPRGSSPRNLEQDEQMDDKEVDAPSVEGIVEVGEEKTDVLPLVQVCTGNQTFSSEGGRMPLESNPDTGSSRNCVLQHECKDDKIVGCLSRDEKVMEEKIYALVGVDKDIYDQMSPSWISDRPSKLAPITGSERKHVLQEDQNDDKGICCPSLEGIMEIMEEKTAAAGLHKDSSELMLPSQSCGIRSGLVPLNGSLSNCVQQDNQKNDNNNSITSPPSEEIMEEKNDTCDEVSPSQGCVMPYELTPRTCVKLNKQKDDEGVSGPSLEEVMEDKSYVFTGTEKDKWKPILSLQDSDICVESTLMNGSSEGFVGEKSDVLAGTKTELPVEVVSSTGLSINYVQVTEQKNTESISSHAVEGKDDAPAGIEANMCNRISCSRDGKMPSKCLCKGDLVRNCDIHNDPSDHNSFCHLAVQPIIEVMETRSDIDTCIPALSVHSCQSLENLHMVDSLSNYGQQNEQKDNRSIEGPSAESVTELVEEQSDATTDIKVEICTQEAPVEEGLVEKPVSLPPCLPFGNDENDFSQLDVTDLCQKGAFGDMVSVSVVDGHKQADHEEQDNVAADCFSKTENPDIVPSFSERRSNTSRLNRKTQTKRATRNYRNTVKVQEPQNNIDIIFKVARRKRSCFSKPARVSIWGLLDNITHFFDMSDVNKCTQAQNQRSRKAKGGQGSRKQNKNRTSGNSLGSTRKSHSYTRCLRLKVKVGKEVCQGSLNIMVPEVVDTTRSGDVVSSFRTESYPRDGLEFPKLAHGAEGKLGEEGTEKQSECLNKNTEEAETHPSDLVLDVYLANKDLEGTVMSNKSALDVSDEYLSSPVHKGVEGGAIENCYMDPGTSPDSEVINLVPEAQVGARSQEELHKTVLTSPKACVVISSRRGEKKDDLLLADNCILEESSLVGASKKKAKPSRKREGRQKMVDNFGSGETLVASFGANASSISSSNGEISVEPLPSSRESELGIFREEMVPSIKSTGYRISKSSKSDGMRKGKSKVSDTARNSRKNTDKQGENQRKSLNKSKLEKGVSITKRKEKVVCDQVKDKTEGQLQIGSNMANDDGKSDGIDCTACADVTNVDVVSSAVPQQDCPTESAWVRCDDCYKWRRIPVALANSIDENCRWVCKDNMDKAYADCSISQEKTNEDINAELGLSDCEEDVSDGLLNHNGSGKDLDCRSIAAVPGSAFRRIHSNVFLHRSRKTQTIDEIMVCHCKPPPDGRLGCGDECLNRMLNIECVWGTCPCGDLCSNQQFQKRKYANMRWLACGKKGFGLHSLENISIGQFIIEYVGEVIDACAKGNLGRFINHSCDPNCRTEKWMVNGEICIGLFALRDIKEGEELTFDYNYVRVFGAAAKKCHCGSLQCRGYIGGDPQNTEVIYQGDSDDEYPEPVMLEDGETGDGLDNIISKTCSSIGARTQIAEVIAKDIDNMDNFARAIGQLDTATEIDDCMDQSVFAASHLQSLPEIENPKEVQPVEIYQPAEDETSRSISPVQPGTSMEEKIVNKTSSLIQEVGISSPTLMSSKPKSRIKTSRSSVSVKKGKVTTSPPNGNKVKMVANKSQHLPVKPKRSMEGSSNGRFEAVQEKLNELLDADGGISKRKDAAKGYLKLLLLTAASGNSGNGEAIQSNRDLSMILDALLKTKSRVVLKDIIDKNGLQMLHNIMKQYRGDFKKIPILRKLLKSQERDLKLILSVCHGNEFGLVEFEPSLDWLYPNMALGIQVLEYLASRKILTRDHIIGGPPRPGIESFRESILSLTEHDDKQVHQIARNFRDTWIPKSCRKSGYMDRDESRMDFHRGVNCNRFLTSHSNWHDQSLRPSEAIDCVKQSSFATTSVDSTANEVAYAPCTVGSQTNGNKTRKRKSRWDQPAETNLDSRSRSQQNSQYESGPFSKGDEVVLNHTDKVSREDSNCPSCVHNNCNKDESFSSEDGGQITQEDIPPGFSSPLIPPLGSSDASSTTDHSQQNVSQLKVPFDVAIGYPQGKFISQLPVSYGIPLHTVEQFGSPQAETVDSWVIAPAMTFHPFPPLPPSPRDIKDTPHGCTVNSKMVSGSVEECRQDSHCPENNTSTTGFNESRVAVPDADTQQTFKRMKGSSNDLGKRFFRQQKLNKGPPWLWRRNELRSSYCSLDIGFRVDKPCSNLYQRPPQQNHQ</sequence>
<feature type="region of interest" description="Disordered" evidence="11">
    <location>
        <begin position="1156"/>
        <end position="1240"/>
    </location>
</feature>
<evidence type="ECO:0000259" key="14">
    <source>
        <dbReference type="PROSITE" id="PS51050"/>
    </source>
</evidence>
<evidence type="ECO:0000256" key="2">
    <source>
        <dbReference type="ARBA" id="ARBA00004286"/>
    </source>
</evidence>
<evidence type="ECO:0000256" key="7">
    <source>
        <dbReference type="ARBA" id="ARBA00022723"/>
    </source>
</evidence>
<dbReference type="Gene3D" id="3.30.40.100">
    <property type="match status" value="1"/>
</dbReference>
<dbReference type="PROSITE" id="PS50868">
    <property type="entry name" value="POST_SET"/>
    <property type="match status" value="1"/>
</dbReference>
<feature type="region of interest" description="Disordered" evidence="11">
    <location>
        <begin position="2058"/>
        <end position="2105"/>
    </location>
</feature>
<evidence type="ECO:0000259" key="12">
    <source>
        <dbReference type="PROSITE" id="PS50280"/>
    </source>
</evidence>
<dbReference type="InterPro" id="IPR046341">
    <property type="entry name" value="SET_dom_sf"/>
</dbReference>
<evidence type="ECO:0000256" key="4">
    <source>
        <dbReference type="ARBA" id="ARBA00022603"/>
    </source>
</evidence>
<dbReference type="SUPFAM" id="SSF82199">
    <property type="entry name" value="SET domain"/>
    <property type="match status" value="1"/>
</dbReference>
<keyword evidence="7" id="KW-0479">Metal-binding</keyword>
<evidence type="ECO:0000256" key="10">
    <source>
        <dbReference type="ARBA" id="ARBA00023242"/>
    </source>
</evidence>
<evidence type="ECO:0000256" key="3">
    <source>
        <dbReference type="ARBA" id="ARBA00022454"/>
    </source>
</evidence>
<keyword evidence="9" id="KW-0862">Zinc</keyword>
<dbReference type="InterPro" id="IPR050777">
    <property type="entry name" value="SET2_Histone-Lys_MeTrsfase"/>
</dbReference>
<evidence type="ECO:0000256" key="9">
    <source>
        <dbReference type="ARBA" id="ARBA00022833"/>
    </source>
</evidence>
<evidence type="ECO:0000256" key="6">
    <source>
        <dbReference type="ARBA" id="ARBA00022691"/>
    </source>
</evidence>
<feature type="region of interest" description="Disordered" evidence="11">
    <location>
        <begin position="677"/>
        <end position="706"/>
    </location>
</feature>
<feature type="region of interest" description="Disordered" evidence="11">
    <location>
        <begin position="975"/>
        <end position="997"/>
    </location>
</feature>
<dbReference type="EMBL" id="JAFEMO010000007">
    <property type="protein sequence ID" value="KAH7567948.1"/>
    <property type="molecule type" value="Genomic_DNA"/>
</dbReference>
<evidence type="ECO:0000256" key="11">
    <source>
        <dbReference type="SAM" id="MobiDB-lite"/>
    </source>
</evidence>